<dbReference type="EMBL" id="BOOQ01000015">
    <property type="protein sequence ID" value="GII46285.1"/>
    <property type="molecule type" value="Genomic_DNA"/>
</dbReference>
<keyword evidence="1" id="KW-1133">Transmembrane helix</keyword>
<feature type="transmembrane region" description="Helical" evidence="1">
    <location>
        <begin position="45"/>
        <end position="64"/>
    </location>
</feature>
<dbReference type="AlphaFoldDB" id="A0A8J3UKR7"/>
<keyword evidence="3" id="KW-1185">Reference proteome</keyword>
<sequence length="109" mass="12840">MRQHKIIRFILTLLLWAILVGAPNYLSIVADRRIDLESMVLSDSIHLAIFLSPMLPLALVARMVSYRARDCLFYLIPFYGVYVFSITILWRFAYLPARDWPQRPNENRI</sequence>
<organism evidence="2 3">
    <name type="scientific">Planotetraspora silvatica</name>
    <dbReference type="NCBI Taxonomy" id="234614"/>
    <lineage>
        <taxon>Bacteria</taxon>
        <taxon>Bacillati</taxon>
        <taxon>Actinomycetota</taxon>
        <taxon>Actinomycetes</taxon>
        <taxon>Streptosporangiales</taxon>
        <taxon>Streptosporangiaceae</taxon>
        <taxon>Planotetraspora</taxon>
    </lineage>
</organism>
<feature type="transmembrane region" description="Helical" evidence="1">
    <location>
        <begin position="71"/>
        <end position="93"/>
    </location>
</feature>
<feature type="transmembrane region" description="Helical" evidence="1">
    <location>
        <begin position="7"/>
        <end position="25"/>
    </location>
</feature>
<evidence type="ECO:0000256" key="1">
    <source>
        <dbReference type="SAM" id="Phobius"/>
    </source>
</evidence>
<dbReference type="Proteomes" id="UP000644610">
    <property type="component" value="Unassembled WGS sequence"/>
</dbReference>
<comment type="caution">
    <text evidence="2">The sequence shown here is derived from an EMBL/GenBank/DDBJ whole genome shotgun (WGS) entry which is preliminary data.</text>
</comment>
<proteinExistence type="predicted"/>
<gene>
    <name evidence="2" type="ORF">Psi02_27090</name>
</gene>
<evidence type="ECO:0000313" key="2">
    <source>
        <dbReference type="EMBL" id="GII46285.1"/>
    </source>
</evidence>
<protein>
    <submittedName>
        <fullName evidence="2">Uncharacterized protein</fullName>
    </submittedName>
</protein>
<evidence type="ECO:0000313" key="3">
    <source>
        <dbReference type="Proteomes" id="UP000644610"/>
    </source>
</evidence>
<accession>A0A8J3UKR7</accession>
<keyword evidence="1" id="KW-0472">Membrane</keyword>
<keyword evidence="1" id="KW-0812">Transmembrane</keyword>
<name>A0A8J3UKR7_9ACTN</name>
<reference evidence="2" key="1">
    <citation type="submission" date="2021-01" db="EMBL/GenBank/DDBJ databases">
        <title>Whole genome shotgun sequence of Planotetraspora silvatica NBRC 100141.</title>
        <authorList>
            <person name="Komaki H."/>
            <person name="Tamura T."/>
        </authorList>
    </citation>
    <scope>NUCLEOTIDE SEQUENCE</scope>
    <source>
        <strain evidence="2">NBRC 100141</strain>
    </source>
</reference>